<evidence type="ECO:0000313" key="1">
    <source>
        <dbReference type="EMBL" id="KAK6780807.1"/>
    </source>
</evidence>
<organism evidence="1 2">
    <name type="scientific">Solanum bulbocastanum</name>
    <name type="common">Wild potato</name>
    <dbReference type="NCBI Taxonomy" id="147425"/>
    <lineage>
        <taxon>Eukaryota</taxon>
        <taxon>Viridiplantae</taxon>
        <taxon>Streptophyta</taxon>
        <taxon>Embryophyta</taxon>
        <taxon>Tracheophyta</taxon>
        <taxon>Spermatophyta</taxon>
        <taxon>Magnoliopsida</taxon>
        <taxon>eudicotyledons</taxon>
        <taxon>Gunneridae</taxon>
        <taxon>Pentapetalae</taxon>
        <taxon>asterids</taxon>
        <taxon>lamiids</taxon>
        <taxon>Solanales</taxon>
        <taxon>Solanaceae</taxon>
        <taxon>Solanoideae</taxon>
        <taxon>Solaneae</taxon>
        <taxon>Solanum</taxon>
    </lineage>
</organism>
<dbReference type="PANTHER" id="PTHR33233">
    <property type="entry name" value="ENDONUCLEASE/EXONUCLEASE/PHOSPHATASE"/>
    <property type="match status" value="1"/>
</dbReference>
<keyword evidence="2" id="KW-1185">Reference proteome</keyword>
<protein>
    <submittedName>
        <fullName evidence="1">Uncharacterized protein</fullName>
    </submittedName>
</protein>
<sequence>MQEEPTKEWAALFDYNRISAKGMNLSYVAPVVKNGEKIIELNKEEIEIATEEWKKAYTQ</sequence>
<accession>A0AAN8Y6B4</accession>
<dbReference type="Proteomes" id="UP001371456">
    <property type="component" value="Unassembled WGS sequence"/>
</dbReference>
<gene>
    <name evidence="1" type="ORF">RDI58_022991</name>
</gene>
<dbReference type="PANTHER" id="PTHR33233:SF17">
    <property type="entry name" value="DUF4283 DOMAIN-CONTAINING PROTEIN"/>
    <property type="match status" value="1"/>
</dbReference>
<evidence type="ECO:0000313" key="2">
    <source>
        <dbReference type="Proteomes" id="UP001371456"/>
    </source>
</evidence>
<reference evidence="1 2" key="1">
    <citation type="submission" date="2024-02" db="EMBL/GenBank/DDBJ databases">
        <title>de novo genome assembly of Solanum bulbocastanum strain 11H21.</title>
        <authorList>
            <person name="Hosaka A.J."/>
        </authorList>
    </citation>
    <scope>NUCLEOTIDE SEQUENCE [LARGE SCALE GENOMIC DNA]</scope>
    <source>
        <tissue evidence="1">Young leaves</tissue>
    </source>
</reference>
<name>A0AAN8Y6B4_SOLBU</name>
<dbReference type="EMBL" id="JBANQN010000009">
    <property type="protein sequence ID" value="KAK6780807.1"/>
    <property type="molecule type" value="Genomic_DNA"/>
</dbReference>
<comment type="caution">
    <text evidence="1">The sequence shown here is derived from an EMBL/GenBank/DDBJ whole genome shotgun (WGS) entry which is preliminary data.</text>
</comment>
<proteinExistence type="predicted"/>
<dbReference type="AlphaFoldDB" id="A0AAN8Y6B4"/>